<name>A0A194VVR0_CYTMA</name>
<accession>A0A194VVR0</accession>
<dbReference type="AlphaFoldDB" id="A0A194VVR0"/>
<evidence type="ECO:0000313" key="3">
    <source>
        <dbReference type="EMBL" id="KUI67978.1"/>
    </source>
</evidence>
<dbReference type="Gene3D" id="2.60.120.650">
    <property type="entry name" value="Cupin"/>
    <property type="match status" value="1"/>
</dbReference>
<dbReference type="InterPro" id="IPR003347">
    <property type="entry name" value="JmjC_dom"/>
</dbReference>
<dbReference type="PROSITE" id="PS51184">
    <property type="entry name" value="JMJC"/>
    <property type="match status" value="1"/>
</dbReference>
<sequence length="732" mass="82739">MRMRTGAVSMNATPPAQYAHETPPIISRHTSYRPSTEEYPRATVAADHPTVSTSSDELLGRHSDVFSVGEHSDTTITDPQIEQPEALPHIPLPPRLAINPNAQGFEDMIPTPPQTESMNGPSQHSFQNFREPSILSAPPMGIRLVGGLATEPSAQSGKGRPYDPLAPITPVNGQQCYCRAVPRVFLSMLDEGTASDIGTLAKLYGACRDDLCSLHLNSYAKLVTSAVEVVSAAPPPVTQQTDEKKGLQQMDQIPYTFDETGTGTKWTAVPRRRRATSVPGIDEIELDLSSKRRRLNGGESLRPLPESLDEQNSVHLQEGQQYLLQPEAWAPRGPYPLSQREMQTEYRPQLDMTHDQGFRRKVLAELAENFTDLKEDDWSRGETTNRYIYAILSKCQHPNTDVRKGPVDIGFLGGNEASTILESGTERLPIVTAAQQQFRWRSNERPIAQLFRRMEDLSRHVSVQIPSHNFDLPSYETKSLNEIRERFLRGEVSRDPWNILDLRSPLPPSILPSFLTGENCQLLPRIRDSLLEGHCAERIKASKEEWNEWTELLEWVLMSEGGHNTAPHMDSHGWSTWITIQEGNFGFGWLSRPTEKEQEDWMKDPLAYTGGNWRFVILKPGQTVFFPSGTVHFVFRLHAAQTLALGGHLLQWTALERWVQVILWQLKNPNITNEDLGTAPLKYIRSARKLVENRMTNYRVTSMGGMPTVTRFMALATEVERWYQKKKKKRSK</sequence>
<proteinExistence type="predicted"/>
<feature type="region of interest" description="Disordered" evidence="1">
    <location>
        <begin position="1"/>
        <end position="33"/>
    </location>
</feature>
<dbReference type="EMBL" id="CM003100">
    <property type="protein sequence ID" value="KUI67978.1"/>
    <property type="molecule type" value="Genomic_DNA"/>
</dbReference>
<organism evidence="3 4">
    <name type="scientific">Cytospora mali</name>
    <name type="common">Apple Valsa canker fungus</name>
    <name type="synonym">Valsa mali</name>
    <dbReference type="NCBI Taxonomy" id="578113"/>
    <lineage>
        <taxon>Eukaryota</taxon>
        <taxon>Fungi</taxon>
        <taxon>Dikarya</taxon>
        <taxon>Ascomycota</taxon>
        <taxon>Pezizomycotina</taxon>
        <taxon>Sordariomycetes</taxon>
        <taxon>Sordariomycetidae</taxon>
        <taxon>Diaporthales</taxon>
        <taxon>Cytosporaceae</taxon>
        <taxon>Cytospora</taxon>
    </lineage>
</organism>
<feature type="domain" description="JmjC" evidence="2">
    <location>
        <begin position="512"/>
        <end position="666"/>
    </location>
</feature>
<gene>
    <name evidence="3" type="ORF">VM1G_02785</name>
</gene>
<protein>
    <submittedName>
        <fullName evidence="3">Lysine-specific demethylase 2B</fullName>
    </submittedName>
</protein>
<dbReference type="Proteomes" id="UP000078559">
    <property type="component" value="Chromosome 3"/>
</dbReference>
<evidence type="ECO:0000313" key="4">
    <source>
        <dbReference type="Proteomes" id="UP000078559"/>
    </source>
</evidence>
<evidence type="ECO:0000256" key="1">
    <source>
        <dbReference type="SAM" id="MobiDB-lite"/>
    </source>
</evidence>
<dbReference type="OrthoDB" id="5077844at2759"/>
<keyword evidence="4" id="KW-1185">Reference proteome</keyword>
<dbReference type="SUPFAM" id="SSF51197">
    <property type="entry name" value="Clavaminate synthase-like"/>
    <property type="match status" value="1"/>
</dbReference>
<evidence type="ECO:0000259" key="2">
    <source>
        <dbReference type="PROSITE" id="PS51184"/>
    </source>
</evidence>
<reference evidence="3" key="1">
    <citation type="submission" date="2014-12" db="EMBL/GenBank/DDBJ databases">
        <title>Genome Sequence of Valsa Canker Pathogens Uncovers a Specific Adaption of Colonization on Woody Bark.</title>
        <authorList>
            <person name="Yin Z."/>
            <person name="Liu H."/>
            <person name="Gao X."/>
            <person name="Li Z."/>
            <person name="Song N."/>
            <person name="Ke X."/>
            <person name="Dai Q."/>
            <person name="Wu Y."/>
            <person name="Sun Y."/>
            <person name="Xu J.-R."/>
            <person name="Kang Z.K."/>
            <person name="Wang L."/>
            <person name="Huang L."/>
        </authorList>
    </citation>
    <scope>NUCLEOTIDE SEQUENCE [LARGE SCALE GENOMIC DNA]</scope>
    <source>
        <strain evidence="3">03-8</strain>
    </source>
</reference>